<evidence type="ECO:0000313" key="2">
    <source>
        <dbReference type="WBParaSite" id="PS1159_v2.g22368.t1"/>
    </source>
</evidence>
<evidence type="ECO:0000313" key="1">
    <source>
        <dbReference type="Proteomes" id="UP000887580"/>
    </source>
</evidence>
<proteinExistence type="predicted"/>
<dbReference type="Proteomes" id="UP000887580">
    <property type="component" value="Unplaced"/>
</dbReference>
<name>A0AC35FZJ7_9BILA</name>
<organism evidence="1 2">
    <name type="scientific">Panagrolaimus sp. PS1159</name>
    <dbReference type="NCBI Taxonomy" id="55785"/>
    <lineage>
        <taxon>Eukaryota</taxon>
        <taxon>Metazoa</taxon>
        <taxon>Ecdysozoa</taxon>
        <taxon>Nematoda</taxon>
        <taxon>Chromadorea</taxon>
        <taxon>Rhabditida</taxon>
        <taxon>Tylenchina</taxon>
        <taxon>Panagrolaimomorpha</taxon>
        <taxon>Panagrolaimoidea</taxon>
        <taxon>Panagrolaimidae</taxon>
        <taxon>Panagrolaimus</taxon>
    </lineage>
</organism>
<sequence length="392" mass="44421">MMDPPPDYVGASQLVPESNYPIGYQQVIPGVIYNPLQSFLDFVSKAFVISFKSNERKVKNPNQLIVDDTLHCMPNKLICLYLGQGIVPLEGHSPPRVHVFLKYADDKDKNKKVVACPKHRSNTPDVLHMIQSDNLGVTYENTDRACVLNFAYPQVNGPDDVPSISFRFVCSSSCLQRAKFELHVELVFPDLNNGLYVFNHKHLVKVSSNPGRDAGQQTTYVSEFARAKSAFTPSAQKPRARKSDSECGPSSKRVVSGTEQVQSEKTNNDVYMLPVFGLKDYQKMINHYNLLLTRDKYELKKCTGNPGVFNSQIPNTSDLTAWLETCNMKKYKDAFKAYGIRKMDDIYRAYDSHIFEKVGVSSDDAKILHCSFIFWRTSYVSKIFEDAENSME</sequence>
<protein>
    <submittedName>
        <fullName evidence="2">SAM domain-containing protein</fullName>
    </submittedName>
</protein>
<accession>A0AC35FZJ7</accession>
<dbReference type="WBParaSite" id="PS1159_v2.g22368.t1">
    <property type="protein sequence ID" value="PS1159_v2.g22368.t1"/>
    <property type="gene ID" value="PS1159_v2.g22368"/>
</dbReference>
<reference evidence="2" key="1">
    <citation type="submission" date="2022-11" db="UniProtKB">
        <authorList>
            <consortium name="WormBaseParasite"/>
        </authorList>
    </citation>
    <scope>IDENTIFICATION</scope>
</reference>